<organism evidence="2 3">
    <name type="scientific">Lepraria finkii</name>
    <dbReference type="NCBI Taxonomy" id="1340010"/>
    <lineage>
        <taxon>Eukaryota</taxon>
        <taxon>Fungi</taxon>
        <taxon>Dikarya</taxon>
        <taxon>Ascomycota</taxon>
        <taxon>Pezizomycotina</taxon>
        <taxon>Lecanoromycetes</taxon>
        <taxon>OSLEUM clade</taxon>
        <taxon>Lecanoromycetidae</taxon>
        <taxon>Lecanorales</taxon>
        <taxon>Lecanorineae</taxon>
        <taxon>Stereocaulaceae</taxon>
        <taxon>Lepraria</taxon>
    </lineage>
</organism>
<evidence type="ECO:0000313" key="2">
    <source>
        <dbReference type="EMBL" id="KAL2052346.1"/>
    </source>
</evidence>
<evidence type="ECO:0000256" key="1">
    <source>
        <dbReference type="PROSITE-ProRule" id="PRU00339"/>
    </source>
</evidence>
<dbReference type="SUPFAM" id="SSF48452">
    <property type="entry name" value="TPR-like"/>
    <property type="match status" value="1"/>
</dbReference>
<protein>
    <submittedName>
        <fullName evidence="2">Uncharacterized protein</fullName>
    </submittedName>
</protein>
<sequence length="386" mass="44540">MDSSPGYDIRAYFPHQAHGSILITTRSPRLLFAKQLPLKKLEDVEQSLAILAARSGRRVDGDASARRLVLRLDGLPLALATAGAYLNQSADSFDNYLELYNNSWSDLSQYSYGLVDYEERTLYSTWNVSFQQVRDQDYAAAELLKLMAYLDNQDLWYELFNKDVSNAPEWWIELQKSRVRFNRAIAILHNYSLLEVNAAQYGIHTCEHDWTLEYLSRGFDQEGYQVAMHCVAANISWDSEAEYWVRNRRVLPHARRLEHIRVKAAIDWSGFEPEDLARVAYLYQQNKMNAEAEKMYRRALDGYEKAWGPDYTSTLNTVNNLGNLYKDQGKLVEAEEMYRRALDGKEKAWGPDHTSTLDPVNNLGLLYADQGKLVEAEEMYRRALDG</sequence>
<gene>
    <name evidence="2" type="ORF">ABVK25_007505</name>
</gene>
<dbReference type="SMART" id="SM00028">
    <property type="entry name" value="TPR"/>
    <property type="match status" value="3"/>
</dbReference>
<dbReference type="Pfam" id="PF13424">
    <property type="entry name" value="TPR_12"/>
    <property type="match status" value="1"/>
</dbReference>
<dbReference type="PANTHER" id="PTHR46082">
    <property type="entry name" value="ATP/GTP-BINDING PROTEIN-RELATED"/>
    <property type="match status" value="1"/>
</dbReference>
<dbReference type="InterPro" id="IPR011990">
    <property type="entry name" value="TPR-like_helical_dom_sf"/>
</dbReference>
<dbReference type="EMBL" id="JBHFEH010000028">
    <property type="protein sequence ID" value="KAL2052346.1"/>
    <property type="molecule type" value="Genomic_DNA"/>
</dbReference>
<proteinExistence type="predicted"/>
<dbReference type="Proteomes" id="UP001590951">
    <property type="component" value="Unassembled WGS sequence"/>
</dbReference>
<dbReference type="Gene3D" id="1.25.40.10">
    <property type="entry name" value="Tetratricopeptide repeat domain"/>
    <property type="match status" value="1"/>
</dbReference>
<feature type="repeat" description="TPR" evidence="1">
    <location>
        <begin position="315"/>
        <end position="348"/>
    </location>
</feature>
<evidence type="ECO:0000313" key="3">
    <source>
        <dbReference type="Proteomes" id="UP001590951"/>
    </source>
</evidence>
<dbReference type="InterPro" id="IPR053137">
    <property type="entry name" value="NLR-like"/>
</dbReference>
<keyword evidence="3" id="KW-1185">Reference proteome</keyword>
<dbReference type="Pfam" id="PF13374">
    <property type="entry name" value="TPR_10"/>
    <property type="match status" value="1"/>
</dbReference>
<accession>A0ABR4B366</accession>
<comment type="caution">
    <text evidence="2">The sequence shown here is derived from an EMBL/GenBank/DDBJ whole genome shotgun (WGS) entry which is preliminary data.</text>
</comment>
<dbReference type="InterPro" id="IPR019734">
    <property type="entry name" value="TPR_rpt"/>
</dbReference>
<dbReference type="PANTHER" id="PTHR46082:SF6">
    <property type="entry name" value="AAA+ ATPASE DOMAIN-CONTAINING PROTEIN-RELATED"/>
    <property type="match status" value="1"/>
</dbReference>
<keyword evidence="1" id="KW-0802">TPR repeat</keyword>
<dbReference type="PROSITE" id="PS50005">
    <property type="entry name" value="TPR"/>
    <property type="match status" value="1"/>
</dbReference>
<reference evidence="2 3" key="1">
    <citation type="submission" date="2024-09" db="EMBL/GenBank/DDBJ databases">
        <title>Rethinking Asexuality: The Enigmatic Case of Functional Sexual Genes in Lepraria (Stereocaulaceae).</title>
        <authorList>
            <person name="Doellman M."/>
            <person name="Sun Y."/>
            <person name="Barcenas-Pena A."/>
            <person name="Lumbsch H.T."/>
            <person name="Grewe F."/>
        </authorList>
    </citation>
    <scope>NUCLEOTIDE SEQUENCE [LARGE SCALE GENOMIC DNA]</scope>
    <source>
        <strain evidence="2 3">Grewe 0041</strain>
    </source>
</reference>
<dbReference type="PROSITE" id="PS50293">
    <property type="entry name" value="TPR_REGION"/>
    <property type="match status" value="1"/>
</dbReference>
<name>A0ABR4B366_9LECA</name>